<feature type="compositionally biased region" description="Polar residues" evidence="1">
    <location>
        <begin position="414"/>
        <end position="444"/>
    </location>
</feature>
<feature type="transmembrane region" description="Helical" evidence="2">
    <location>
        <begin position="34"/>
        <end position="57"/>
    </location>
</feature>
<keyword evidence="2" id="KW-0812">Transmembrane</keyword>
<reference evidence="3" key="1">
    <citation type="submission" date="2024-10" db="EMBL/GenBank/DDBJ databases">
        <authorList>
            <person name="Ryan C."/>
        </authorList>
    </citation>
    <scope>NUCLEOTIDE SEQUENCE [LARGE SCALE GENOMIC DNA]</scope>
</reference>
<feature type="transmembrane region" description="Helical" evidence="2">
    <location>
        <begin position="69"/>
        <end position="88"/>
    </location>
</feature>
<keyword evidence="4" id="KW-1185">Reference proteome</keyword>
<dbReference type="AlphaFoldDB" id="A0ABC9ABB4"/>
<proteinExistence type="predicted"/>
<dbReference type="InterPro" id="IPR011989">
    <property type="entry name" value="ARM-like"/>
</dbReference>
<dbReference type="PANTHER" id="PTHR33115:SF43">
    <property type="entry name" value="BLE2 PROTEIN"/>
    <property type="match status" value="1"/>
</dbReference>
<protein>
    <submittedName>
        <fullName evidence="3">Uncharacterized protein</fullName>
    </submittedName>
</protein>
<dbReference type="EMBL" id="OZ075130">
    <property type="protein sequence ID" value="CAL4975258.1"/>
    <property type="molecule type" value="Genomic_DNA"/>
</dbReference>
<dbReference type="Proteomes" id="UP001497457">
    <property type="component" value="Chromosome 20rd"/>
</dbReference>
<gene>
    <name evidence="3" type="ORF">URODEC1_LOCUS53028</name>
</gene>
<organism evidence="3 4">
    <name type="scientific">Urochloa decumbens</name>
    <dbReference type="NCBI Taxonomy" id="240449"/>
    <lineage>
        <taxon>Eukaryota</taxon>
        <taxon>Viridiplantae</taxon>
        <taxon>Streptophyta</taxon>
        <taxon>Embryophyta</taxon>
        <taxon>Tracheophyta</taxon>
        <taxon>Spermatophyta</taxon>
        <taxon>Magnoliopsida</taxon>
        <taxon>Liliopsida</taxon>
        <taxon>Poales</taxon>
        <taxon>Poaceae</taxon>
        <taxon>PACMAD clade</taxon>
        <taxon>Panicoideae</taxon>
        <taxon>Panicodae</taxon>
        <taxon>Paniceae</taxon>
        <taxon>Melinidinae</taxon>
        <taxon>Urochloa</taxon>
    </lineage>
</organism>
<evidence type="ECO:0000313" key="3">
    <source>
        <dbReference type="EMBL" id="CAL4975258.1"/>
    </source>
</evidence>
<keyword evidence="2" id="KW-0472">Membrane</keyword>
<accession>A0ABC9ABB4</accession>
<evidence type="ECO:0000256" key="2">
    <source>
        <dbReference type="SAM" id="Phobius"/>
    </source>
</evidence>
<dbReference type="SUPFAM" id="SSF48371">
    <property type="entry name" value="ARM repeat"/>
    <property type="match status" value="1"/>
</dbReference>
<evidence type="ECO:0000313" key="4">
    <source>
        <dbReference type="Proteomes" id="UP001497457"/>
    </source>
</evidence>
<name>A0ABC9ABB4_9POAL</name>
<feature type="region of interest" description="Disordered" evidence="1">
    <location>
        <begin position="411"/>
        <end position="449"/>
    </location>
</feature>
<dbReference type="InterPro" id="IPR016024">
    <property type="entry name" value="ARM-type_fold"/>
</dbReference>
<sequence length="863" mass="95860">MAMILGFCFNFILHTSQSLIGWMVRMEPFTASGLFTVIIFFAVVQIVMTILLLRGAPKLMNGRRWHRQLLLWCVLMALLLTDALYLSITTHHTACFLATKLAQIVGQVVAVLLLNFRPHKIANLTDSHCGRKMLTLAKVISALWLACDSVWVSVPAEILRPHHSVGQILDVAHGFNISFSMVLVSLGSLQTPKKISLADGLTSYYTYYSSGLWRDPHFTMIPAAVAQVVLSSLRFRRLLAHHDYQPLPKDSSSNMVPSIAVFYVLTLCQGVFYIMLSGQWGAEAVDRYYQRAYTARMEIGVFAAGDTISFANYAIESLNSSSREMRLVGLRVLDRLLQRRESREELIGRIVGSNKAVSTLIGMLGRTDVQDRYIRLFAARVTAELTDNLMISEIPVMLKLVASLLHDNHPRNEPLSQESSAQTASVVNGGTSANQHTDGQSMHGQGSEGGCSWVRQCWQRIKEKWSIPEEPPLTDDQDLFPVLAMVILEKLACDPDNCAEIVKAKNLISKIISFISYNTGEESNEEEQKNAVICSSLNFVRRLAITGEKAGTMLRQELQNNPFLLNNLAAILEDTRSNPQLWKPAMDIIAKLAWDKRAGKEIGRTQVIIGRLMHAFLARCGPANINEDQSLPMVAGEALANIAMWGTANCSAILEEQGYEVIKDLKSMLCEDEYRYVAASLLQNLCAHCRVKLRSHPDASEHLSSALTIVMEQIEAAEGKQLESLAGLASEVGDVIREAFVHALESQTNSGAELVQKLVSTLNSNKTPNPEYPRMRRVIVKIVITILESCHRTVEKMVEEGVMEGLTEALIKIERTPSKVEKYRVFYGNIGVVLESGEPMPSLVARAKALIRCATNCRSSNGR</sequence>
<keyword evidence="2" id="KW-1133">Transmembrane helix</keyword>
<dbReference type="PANTHER" id="PTHR33115">
    <property type="entry name" value="ARM REPEAT SUPERFAMILY PROTEIN"/>
    <property type="match status" value="1"/>
</dbReference>
<dbReference type="Gene3D" id="1.25.10.10">
    <property type="entry name" value="Leucine-rich Repeat Variant"/>
    <property type="match status" value="2"/>
</dbReference>
<evidence type="ECO:0000256" key="1">
    <source>
        <dbReference type="SAM" id="MobiDB-lite"/>
    </source>
</evidence>